<dbReference type="PANTHER" id="PTHR31580">
    <property type="entry name" value="FILAMENT-LIKE PLANT PROTEIN 4"/>
    <property type="match status" value="1"/>
</dbReference>
<comment type="caution">
    <text evidence="2">The sequence shown here is derived from an EMBL/GenBank/DDBJ whole genome shotgun (WGS) entry which is preliminary data.</text>
</comment>
<name>A0A2K3MLG0_TRIPR</name>
<organism evidence="2 3">
    <name type="scientific">Trifolium pratense</name>
    <name type="common">Red clover</name>
    <dbReference type="NCBI Taxonomy" id="57577"/>
    <lineage>
        <taxon>Eukaryota</taxon>
        <taxon>Viridiplantae</taxon>
        <taxon>Streptophyta</taxon>
        <taxon>Embryophyta</taxon>
        <taxon>Tracheophyta</taxon>
        <taxon>Spermatophyta</taxon>
        <taxon>Magnoliopsida</taxon>
        <taxon>eudicotyledons</taxon>
        <taxon>Gunneridae</taxon>
        <taxon>Pentapetalae</taxon>
        <taxon>rosids</taxon>
        <taxon>fabids</taxon>
        <taxon>Fabales</taxon>
        <taxon>Fabaceae</taxon>
        <taxon>Papilionoideae</taxon>
        <taxon>50 kb inversion clade</taxon>
        <taxon>NPAAA clade</taxon>
        <taxon>Hologalegina</taxon>
        <taxon>IRL clade</taxon>
        <taxon>Trifolieae</taxon>
        <taxon>Trifolium</taxon>
    </lineage>
</organism>
<feature type="region of interest" description="Disordered" evidence="1">
    <location>
        <begin position="1"/>
        <end position="22"/>
    </location>
</feature>
<accession>A0A2K3MLG0</accession>
<evidence type="ECO:0000256" key="1">
    <source>
        <dbReference type="SAM" id="MobiDB-lite"/>
    </source>
</evidence>
<dbReference type="EMBL" id="ASHM01066852">
    <property type="protein sequence ID" value="PNX91622.1"/>
    <property type="molecule type" value="Genomic_DNA"/>
</dbReference>
<feature type="non-terminal residue" evidence="2">
    <location>
        <position position="59"/>
    </location>
</feature>
<protein>
    <submittedName>
        <fullName evidence="2">Filament-like plant protein</fullName>
    </submittedName>
</protein>
<sequence>VYATQTAPFPEDKSEAASNEEVVTDVDTLTEKLSAALLDVSAKEELVKQNAKVAEEAVS</sequence>
<gene>
    <name evidence="2" type="ORF">L195_g047753</name>
</gene>
<dbReference type="Proteomes" id="UP000236291">
    <property type="component" value="Unassembled WGS sequence"/>
</dbReference>
<reference evidence="2 3" key="1">
    <citation type="journal article" date="2014" name="Am. J. Bot.">
        <title>Genome assembly and annotation for red clover (Trifolium pratense; Fabaceae).</title>
        <authorList>
            <person name="Istvanek J."/>
            <person name="Jaros M."/>
            <person name="Krenek A."/>
            <person name="Repkova J."/>
        </authorList>
    </citation>
    <scope>NUCLEOTIDE SEQUENCE [LARGE SCALE GENOMIC DNA]</scope>
    <source>
        <strain evidence="3">cv. Tatra</strain>
        <tissue evidence="2">Young leaves</tissue>
    </source>
</reference>
<reference evidence="2 3" key="2">
    <citation type="journal article" date="2017" name="Front. Plant Sci.">
        <title>Gene Classification and Mining of Molecular Markers Useful in Red Clover (Trifolium pratense) Breeding.</title>
        <authorList>
            <person name="Istvanek J."/>
            <person name="Dluhosova J."/>
            <person name="Dluhos P."/>
            <person name="Patkova L."/>
            <person name="Nedelnik J."/>
            <person name="Repkova J."/>
        </authorList>
    </citation>
    <scope>NUCLEOTIDE SEQUENCE [LARGE SCALE GENOMIC DNA]</scope>
    <source>
        <strain evidence="3">cv. Tatra</strain>
        <tissue evidence="2">Young leaves</tissue>
    </source>
</reference>
<evidence type="ECO:0000313" key="3">
    <source>
        <dbReference type="Proteomes" id="UP000236291"/>
    </source>
</evidence>
<dbReference type="AlphaFoldDB" id="A0A2K3MLG0"/>
<proteinExistence type="predicted"/>
<dbReference type="PANTHER" id="PTHR31580:SF49">
    <property type="entry name" value="FILAMENT-LIKE PLANT PROTEIN 3"/>
    <property type="match status" value="1"/>
</dbReference>
<evidence type="ECO:0000313" key="2">
    <source>
        <dbReference type="EMBL" id="PNX91622.1"/>
    </source>
</evidence>
<feature type="non-terminal residue" evidence="2">
    <location>
        <position position="1"/>
    </location>
</feature>